<dbReference type="InterPro" id="IPR034829">
    <property type="entry name" value="DnaD-like_sf"/>
</dbReference>
<sequence length="305" mass="35933">MRGWFKLHRELFETDIWHDVSTFRLFLYLISQATHQDGIKTKGITLQRGQYVRSYRKLAEDLSYKEGRGFKKYSLSTIKSCVNKLVKAERVNVKETEVGTLFTIINYSKYQDFEDAEKESPNTLNEEVRTFTERSPNEPRTKSEQEQECKNERMKENNIYTATELNYGDEYYLCFQSHMNAFQREEINSYLDDGLPDEVICAAFRKAAENGAKYPYAKSIINNWAKKGIKSLEDVEREQQSFMARKQQSKQTKRKGAVRTEMLPDWFDENEQKDKPKLKVVDDTDKKLSQFEQMMEQRKKMNAGG</sequence>
<dbReference type="NCBIfam" id="TIGR01446">
    <property type="entry name" value="DnaD_dom"/>
    <property type="match status" value="1"/>
</dbReference>
<dbReference type="AlphaFoldDB" id="A0A2N0ZH04"/>
<dbReference type="Gene3D" id="1.10.10.630">
    <property type="entry name" value="DnaD domain-like"/>
    <property type="match status" value="1"/>
</dbReference>
<dbReference type="Proteomes" id="UP000233343">
    <property type="component" value="Unassembled WGS sequence"/>
</dbReference>
<feature type="region of interest" description="Disordered" evidence="2">
    <location>
        <begin position="116"/>
        <end position="151"/>
    </location>
</feature>
<organism evidence="4 5">
    <name type="scientific">Cytobacillus horneckiae</name>
    <dbReference type="NCBI Taxonomy" id="549687"/>
    <lineage>
        <taxon>Bacteria</taxon>
        <taxon>Bacillati</taxon>
        <taxon>Bacillota</taxon>
        <taxon>Bacilli</taxon>
        <taxon>Bacillales</taxon>
        <taxon>Bacillaceae</taxon>
        <taxon>Cytobacillus</taxon>
    </lineage>
</organism>
<comment type="caution">
    <text evidence="4">The sequence shown here is derived from an EMBL/GenBank/DDBJ whole genome shotgun (WGS) entry which is preliminary data.</text>
</comment>
<name>A0A2N0ZH04_9BACI</name>
<evidence type="ECO:0000256" key="2">
    <source>
        <dbReference type="SAM" id="MobiDB-lite"/>
    </source>
</evidence>
<dbReference type="PANTHER" id="PTHR37293">
    <property type="entry name" value="PHAGE REPLICATION PROTEIN-RELATED"/>
    <property type="match status" value="1"/>
</dbReference>
<protein>
    <recommendedName>
        <fullName evidence="3">DnaB/C C-terminal domain-containing protein</fullName>
    </recommendedName>
</protein>
<feature type="compositionally biased region" description="Basic and acidic residues" evidence="2">
    <location>
        <begin position="126"/>
        <end position="151"/>
    </location>
</feature>
<feature type="region of interest" description="Disordered" evidence="2">
    <location>
        <begin position="243"/>
        <end position="277"/>
    </location>
</feature>
<keyword evidence="5" id="KW-1185">Reference proteome</keyword>
<dbReference type="InterPro" id="IPR006343">
    <property type="entry name" value="DnaB/C_C"/>
</dbReference>
<dbReference type="SUPFAM" id="SSF158499">
    <property type="entry name" value="DnaD domain-like"/>
    <property type="match status" value="1"/>
</dbReference>
<dbReference type="Pfam" id="PF07261">
    <property type="entry name" value="DnaB_2"/>
    <property type="match status" value="1"/>
</dbReference>
<proteinExistence type="inferred from homology"/>
<evidence type="ECO:0000256" key="1">
    <source>
        <dbReference type="ARBA" id="ARBA00093462"/>
    </source>
</evidence>
<dbReference type="RefSeq" id="WP_066192267.1">
    <property type="nucleotide sequence ID" value="NZ_PISD01000024.1"/>
</dbReference>
<dbReference type="InterPro" id="IPR053162">
    <property type="entry name" value="DnaD"/>
</dbReference>
<dbReference type="PANTHER" id="PTHR37293:SF5">
    <property type="entry name" value="DNA REPLICATION PROTEIN"/>
    <property type="match status" value="1"/>
</dbReference>
<comment type="similarity">
    <text evidence="1">Belongs to the DnaB/DnaD family.</text>
</comment>
<evidence type="ECO:0000313" key="5">
    <source>
        <dbReference type="Proteomes" id="UP000233343"/>
    </source>
</evidence>
<dbReference type="EMBL" id="PISD01000024">
    <property type="protein sequence ID" value="PKG28785.1"/>
    <property type="molecule type" value="Genomic_DNA"/>
</dbReference>
<feature type="domain" description="DnaB/C C-terminal" evidence="3">
    <location>
        <begin position="178"/>
        <end position="238"/>
    </location>
</feature>
<evidence type="ECO:0000313" key="4">
    <source>
        <dbReference type="EMBL" id="PKG28785.1"/>
    </source>
</evidence>
<accession>A0A2N0ZH04</accession>
<reference evidence="4 5" key="1">
    <citation type="journal article" date="2010" name="Int. J. Syst. Evol. Microbiol.">
        <title>Bacillus horneckiae sp. nov., isolated from a spacecraft-assembly clean room.</title>
        <authorList>
            <person name="Vaishampayan P."/>
            <person name="Probst A."/>
            <person name="Krishnamurthi S."/>
            <person name="Ghosh S."/>
            <person name="Osman S."/>
            <person name="McDowall A."/>
            <person name="Ruckmani A."/>
            <person name="Mayilraj S."/>
            <person name="Venkateswaran K."/>
        </authorList>
    </citation>
    <scope>NUCLEOTIDE SEQUENCE [LARGE SCALE GENOMIC DNA]</scope>
    <source>
        <strain evidence="5">1PO1SC</strain>
    </source>
</reference>
<evidence type="ECO:0000259" key="3">
    <source>
        <dbReference type="Pfam" id="PF07261"/>
    </source>
</evidence>
<feature type="compositionally biased region" description="Basic residues" evidence="2">
    <location>
        <begin position="247"/>
        <end position="257"/>
    </location>
</feature>
<gene>
    <name evidence="4" type="ORF">CWS20_11910</name>
</gene>